<dbReference type="EMBL" id="PJNB01000001">
    <property type="protein sequence ID" value="PKW13113.1"/>
    <property type="molecule type" value="Genomic_DNA"/>
</dbReference>
<dbReference type="OrthoDB" id="161343at2"/>
<evidence type="ECO:0000313" key="2">
    <source>
        <dbReference type="EMBL" id="PKW13113.1"/>
    </source>
</evidence>
<keyword evidence="3" id="KW-1185">Reference proteome</keyword>
<dbReference type="SUPFAM" id="SSF52507">
    <property type="entry name" value="Homo-oligomeric flavin-containing Cys decarboxylases, HFCD"/>
    <property type="match status" value="1"/>
</dbReference>
<comment type="caution">
    <text evidence="2">The sequence shown here is derived from an EMBL/GenBank/DDBJ whole genome shotgun (WGS) entry which is preliminary data.</text>
</comment>
<dbReference type="AlphaFoldDB" id="A0A2N3XR25"/>
<evidence type="ECO:0000259" key="1">
    <source>
        <dbReference type="Pfam" id="PF02441"/>
    </source>
</evidence>
<protein>
    <submittedName>
        <fullName evidence="2">Flavoprotein</fullName>
    </submittedName>
</protein>
<dbReference type="Proteomes" id="UP000233786">
    <property type="component" value="Unassembled WGS sequence"/>
</dbReference>
<sequence length="194" mass="21045">MSEWTLGLIGSAAGGVEKIRPALIEPAIARGWRVAVTLTPTAGWWLREFGETERIEQVTGLPCRVESRLPSDGRPHPPIDCYLACPATANTVVKLALGIADNQALTTLGEAIGTPETPVVIFPKINITQVRHPAWKSHTETLREAGVELLTGDDYWPLHDPREKREIPWLQILDAAESAVCGTRASGGPPTSCR</sequence>
<reference evidence="2" key="1">
    <citation type="submission" date="2017-12" db="EMBL/GenBank/DDBJ databases">
        <title>Sequencing the genomes of 1000 Actinobacteria strains.</title>
        <authorList>
            <person name="Klenk H.-P."/>
        </authorList>
    </citation>
    <scope>NUCLEOTIDE SEQUENCE [LARGE SCALE GENOMIC DNA]</scope>
    <source>
        <strain evidence="2">DSM 44228</strain>
    </source>
</reference>
<evidence type="ECO:0000313" key="3">
    <source>
        <dbReference type="Proteomes" id="UP000233786"/>
    </source>
</evidence>
<proteinExistence type="predicted"/>
<dbReference type="Pfam" id="PF02441">
    <property type="entry name" value="Flavoprotein"/>
    <property type="match status" value="1"/>
</dbReference>
<dbReference type="Gene3D" id="3.40.50.1950">
    <property type="entry name" value="Flavin prenyltransferase-like"/>
    <property type="match status" value="1"/>
</dbReference>
<name>A0A2N3XR25_SACSN</name>
<dbReference type="RefSeq" id="WP_010312203.1">
    <property type="nucleotide sequence ID" value="NZ_CP061007.1"/>
</dbReference>
<dbReference type="GO" id="GO:0003824">
    <property type="term" value="F:catalytic activity"/>
    <property type="evidence" value="ECO:0007669"/>
    <property type="project" value="InterPro"/>
</dbReference>
<organism evidence="2 3">
    <name type="scientific">Saccharopolyspora spinosa</name>
    <dbReference type="NCBI Taxonomy" id="60894"/>
    <lineage>
        <taxon>Bacteria</taxon>
        <taxon>Bacillati</taxon>
        <taxon>Actinomycetota</taxon>
        <taxon>Actinomycetes</taxon>
        <taxon>Pseudonocardiales</taxon>
        <taxon>Pseudonocardiaceae</taxon>
        <taxon>Saccharopolyspora</taxon>
    </lineage>
</organism>
<dbReference type="InterPro" id="IPR003382">
    <property type="entry name" value="Flavoprotein"/>
</dbReference>
<accession>A0A2N3XR25</accession>
<gene>
    <name evidence="2" type="ORF">A8926_0619</name>
</gene>
<dbReference type="STRING" id="994479.GCA_000194155_05890"/>
<feature type="domain" description="Flavoprotein" evidence="1">
    <location>
        <begin position="8"/>
        <end position="142"/>
    </location>
</feature>
<dbReference type="InterPro" id="IPR036551">
    <property type="entry name" value="Flavin_trans-like"/>
</dbReference>